<comment type="caution">
    <text evidence="2">The sequence shown here is derived from an EMBL/GenBank/DDBJ whole genome shotgun (WGS) entry which is preliminary data.</text>
</comment>
<reference evidence="2 3" key="1">
    <citation type="submission" date="2019-02" db="EMBL/GenBank/DDBJ databases">
        <title>Siculibacillus lacustris gen. nov., sp. nov., a new rosette-forming bacterium isolated from a freshwater crater lake (Lake St. Ana, Romania).</title>
        <authorList>
            <person name="Felfoldi T."/>
            <person name="Marton Z."/>
            <person name="Szabo A."/>
            <person name="Mentes A."/>
            <person name="Boka K."/>
            <person name="Marialigeti K."/>
            <person name="Mathe I."/>
            <person name="Koncz M."/>
            <person name="Schumann P."/>
            <person name="Toth E."/>
        </authorList>
    </citation>
    <scope>NUCLEOTIDE SEQUENCE [LARGE SCALE GENOMIC DNA]</scope>
    <source>
        <strain evidence="2 3">SA-279</strain>
    </source>
</reference>
<gene>
    <name evidence="2" type="ORF">EYW49_08960</name>
</gene>
<dbReference type="Proteomes" id="UP000292781">
    <property type="component" value="Unassembled WGS sequence"/>
</dbReference>
<keyword evidence="1" id="KW-0812">Transmembrane</keyword>
<dbReference type="AlphaFoldDB" id="A0A4Q9VUU8"/>
<dbReference type="RefSeq" id="WP_131308458.1">
    <property type="nucleotide sequence ID" value="NZ_SJFN01000010.1"/>
</dbReference>
<keyword evidence="1" id="KW-1133">Transmembrane helix</keyword>
<keyword evidence="1" id="KW-0472">Membrane</keyword>
<keyword evidence="3" id="KW-1185">Reference proteome</keyword>
<sequence length="213" mass="23340">MSAFEHLGGARFMWPDFSGWQRADVISALSLGVSLAAFAVSLAAAFASFIQARSAWLSHRLAARANDPIAIDAAASRIAQWDGYLLVSFTIRNRFDHVITLSSISASSIGYRLTYRAAIYVPQADVNERRILLPNPPPIPFKVLKPHQSIEPGRTMEVPLFVAPAPGFIASIVRLLRARRYLRIKILTTSSTASMTSNVVIVTIPQPRVATPQ</sequence>
<protein>
    <submittedName>
        <fullName evidence="2">Uncharacterized protein</fullName>
    </submittedName>
</protein>
<accession>A0A4Q9VUU8</accession>
<dbReference type="EMBL" id="SJFN01000010">
    <property type="protein sequence ID" value="TBW38808.1"/>
    <property type="molecule type" value="Genomic_DNA"/>
</dbReference>
<evidence type="ECO:0000256" key="1">
    <source>
        <dbReference type="SAM" id="Phobius"/>
    </source>
</evidence>
<proteinExistence type="predicted"/>
<name>A0A4Q9VUU8_9HYPH</name>
<evidence type="ECO:0000313" key="2">
    <source>
        <dbReference type="EMBL" id="TBW38808.1"/>
    </source>
</evidence>
<feature type="transmembrane region" description="Helical" evidence="1">
    <location>
        <begin position="25"/>
        <end position="50"/>
    </location>
</feature>
<evidence type="ECO:0000313" key="3">
    <source>
        <dbReference type="Proteomes" id="UP000292781"/>
    </source>
</evidence>
<organism evidence="2 3">
    <name type="scientific">Siculibacillus lacustris</name>
    <dbReference type="NCBI Taxonomy" id="1549641"/>
    <lineage>
        <taxon>Bacteria</taxon>
        <taxon>Pseudomonadati</taxon>
        <taxon>Pseudomonadota</taxon>
        <taxon>Alphaproteobacteria</taxon>
        <taxon>Hyphomicrobiales</taxon>
        <taxon>Ancalomicrobiaceae</taxon>
        <taxon>Siculibacillus</taxon>
    </lineage>
</organism>